<dbReference type="OrthoDB" id="7600185at2759"/>
<dbReference type="PANTHER" id="PTHR23015:SF4">
    <property type="entry name" value="DUF38 DOMAIN-CONTAINING PROTEIN-RELATED"/>
    <property type="match status" value="1"/>
</dbReference>
<sequence length="450" mass="53724">MTELLKTNPIALRHCLLYEFLQGKPIEESFSDFCDVVGDNAIKEESFKFWFDKFEHGLFDDIIEPITDMRDVLRNDEYALRACILYESLKYKQLEKTIDKSYRFLKSPYCPRYSKDHEIVHSRSYSMYKNFRKVIGNDVMEYREFDYWFYQFLNGEFDLKLEREKDQIVYELSNMPIDIIGNIVEYLDMFDRLSLAKTSRSLHTFTEDRKLFHQTLELILERYRSSKIRFDEKHFRSYADWKETILDFKNITKNPKLQLHTLLINLSCFHGDPFEAEEHPLKPSTHQLNVKKLSFEGSSLESLLKILQCLKPGYLTTIDIVDVLRTDDALMEKIVESEQWKRAQYFSQGRLSVFTGPLRHLYHFKEFSVRYGGLSVEDIRGMKENLFKSPVLERCSLNLYLRVDESAFEQEFGEAVRERPNTFHHPIPNSNEYFEITLNEKKIEIARKMR</sequence>
<dbReference type="EMBL" id="GL379889">
    <property type="protein sequence ID" value="EGT31783.1"/>
    <property type="molecule type" value="Genomic_DNA"/>
</dbReference>
<dbReference type="HOGENOM" id="CLU_030831_3_3_1"/>
<dbReference type="PROSITE" id="PS50181">
    <property type="entry name" value="FBOX"/>
    <property type="match status" value="1"/>
</dbReference>
<dbReference type="InParanoid" id="G0NID1"/>
<dbReference type="CDD" id="cd22150">
    <property type="entry name" value="F-box_CeFBXA-like"/>
    <property type="match status" value="1"/>
</dbReference>
<proteinExistence type="predicted"/>
<dbReference type="SUPFAM" id="SSF81383">
    <property type="entry name" value="F-box domain"/>
    <property type="match status" value="1"/>
</dbReference>
<dbReference type="GO" id="GO:0045087">
    <property type="term" value="P:innate immune response"/>
    <property type="evidence" value="ECO:0007669"/>
    <property type="project" value="TreeGrafter"/>
</dbReference>
<dbReference type="InterPro" id="IPR001810">
    <property type="entry name" value="F-box_dom"/>
</dbReference>
<reference evidence="3" key="1">
    <citation type="submission" date="2011-07" db="EMBL/GenBank/DDBJ databases">
        <authorList>
            <consortium name="Caenorhabditis brenneri Sequencing and Analysis Consortium"/>
            <person name="Wilson R.K."/>
        </authorList>
    </citation>
    <scope>NUCLEOTIDE SEQUENCE [LARGE SCALE GENOMIC DNA]</scope>
    <source>
        <strain evidence="3">PB2801</strain>
    </source>
</reference>
<dbReference type="Gene3D" id="1.10.10.1450">
    <property type="match status" value="1"/>
</dbReference>
<keyword evidence="3" id="KW-1185">Reference proteome</keyword>
<evidence type="ECO:0000259" key="1">
    <source>
        <dbReference type="PROSITE" id="PS50181"/>
    </source>
</evidence>
<dbReference type="SMART" id="SM00256">
    <property type="entry name" value="FBOX"/>
    <property type="match status" value="1"/>
</dbReference>
<dbReference type="InterPro" id="IPR002900">
    <property type="entry name" value="DUF38/FTH_CAE_spp"/>
</dbReference>
<accession>G0NID1</accession>
<dbReference type="AlphaFoldDB" id="G0NID1"/>
<feature type="domain" description="F-box" evidence="1">
    <location>
        <begin position="169"/>
        <end position="215"/>
    </location>
</feature>
<dbReference type="Proteomes" id="UP000008068">
    <property type="component" value="Unassembled WGS sequence"/>
</dbReference>
<dbReference type="eggNOG" id="KOG4602">
    <property type="taxonomic scope" value="Eukaryota"/>
</dbReference>
<dbReference type="PANTHER" id="PTHR23015">
    <property type="entry name" value="UNCHARACTERIZED C.ELEGANS PROTEIN"/>
    <property type="match status" value="1"/>
</dbReference>
<dbReference type="OMA" id="DSMEYND"/>
<protein>
    <recommendedName>
        <fullName evidence="1">F-box domain-containing protein</fullName>
    </recommendedName>
</protein>
<name>G0NID1_CAEBE</name>
<dbReference type="Pfam" id="PF01827">
    <property type="entry name" value="FTH"/>
    <property type="match status" value="1"/>
</dbReference>
<dbReference type="InterPro" id="IPR036047">
    <property type="entry name" value="F-box-like_dom_sf"/>
</dbReference>
<evidence type="ECO:0000313" key="2">
    <source>
        <dbReference type="EMBL" id="EGT31783.1"/>
    </source>
</evidence>
<dbReference type="InterPro" id="IPR040161">
    <property type="entry name" value="FB224"/>
</dbReference>
<gene>
    <name evidence="2" type="ORF">CAEBREN_18329</name>
</gene>
<organism evidence="3">
    <name type="scientific">Caenorhabditis brenneri</name>
    <name type="common">Nematode worm</name>
    <dbReference type="NCBI Taxonomy" id="135651"/>
    <lineage>
        <taxon>Eukaryota</taxon>
        <taxon>Metazoa</taxon>
        <taxon>Ecdysozoa</taxon>
        <taxon>Nematoda</taxon>
        <taxon>Chromadorea</taxon>
        <taxon>Rhabditida</taxon>
        <taxon>Rhabditina</taxon>
        <taxon>Rhabditomorpha</taxon>
        <taxon>Rhabditoidea</taxon>
        <taxon>Rhabditidae</taxon>
        <taxon>Peloderinae</taxon>
        <taxon>Caenorhabditis</taxon>
    </lineage>
</organism>
<dbReference type="FunCoup" id="G0NID1">
    <property type="interactions" value="48"/>
</dbReference>
<dbReference type="Pfam" id="PF00646">
    <property type="entry name" value="F-box"/>
    <property type="match status" value="1"/>
</dbReference>
<dbReference type="InterPro" id="IPR041426">
    <property type="entry name" value="Mos1_HTH"/>
</dbReference>
<dbReference type="Pfam" id="PF17906">
    <property type="entry name" value="HTH_48"/>
    <property type="match status" value="2"/>
</dbReference>
<dbReference type="STRING" id="135651.G0NID1"/>
<evidence type="ECO:0000313" key="3">
    <source>
        <dbReference type="Proteomes" id="UP000008068"/>
    </source>
</evidence>